<feature type="compositionally biased region" description="Low complexity" evidence="1">
    <location>
        <begin position="54"/>
        <end position="66"/>
    </location>
</feature>
<protein>
    <submittedName>
        <fullName evidence="2">Uncharacterized protein</fullName>
    </submittedName>
</protein>
<name>A0ABQ9LFA1_HEVBR</name>
<feature type="region of interest" description="Disordered" evidence="1">
    <location>
        <begin position="39"/>
        <end position="66"/>
    </location>
</feature>
<sequence>MQDKKAVHREREREMKGVGGPLLCIGDLLSDLGEKEDDVIRAGDHRRSHKEAGSPSSSSIPDSDDTLQSSLDLTKLFEENYSHLNKALAGTDHSWTAMTLKLCTALETANELVQSTNSNVRLLSEKVGELEKIVKRGDSAVAAAKAVHVSLNQKGGPFMGSKNV</sequence>
<dbReference type="PANTHER" id="PTHR37237:SF1">
    <property type="entry name" value="OS02G0567000 PROTEIN"/>
    <property type="match status" value="1"/>
</dbReference>
<comment type="caution">
    <text evidence="2">The sequence shown here is derived from an EMBL/GenBank/DDBJ whole genome shotgun (WGS) entry which is preliminary data.</text>
</comment>
<dbReference type="EMBL" id="JARPOI010000012">
    <property type="protein sequence ID" value="KAJ9166636.1"/>
    <property type="molecule type" value="Genomic_DNA"/>
</dbReference>
<organism evidence="2 3">
    <name type="scientific">Hevea brasiliensis</name>
    <name type="common">Para rubber tree</name>
    <name type="synonym">Siphonia brasiliensis</name>
    <dbReference type="NCBI Taxonomy" id="3981"/>
    <lineage>
        <taxon>Eukaryota</taxon>
        <taxon>Viridiplantae</taxon>
        <taxon>Streptophyta</taxon>
        <taxon>Embryophyta</taxon>
        <taxon>Tracheophyta</taxon>
        <taxon>Spermatophyta</taxon>
        <taxon>Magnoliopsida</taxon>
        <taxon>eudicotyledons</taxon>
        <taxon>Gunneridae</taxon>
        <taxon>Pentapetalae</taxon>
        <taxon>rosids</taxon>
        <taxon>fabids</taxon>
        <taxon>Malpighiales</taxon>
        <taxon>Euphorbiaceae</taxon>
        <taxon>Crotonoideae</taxon>
        <taxon>Micrandreae</taxon>
        <taxon>Hevea</taxon>
    </lineage>
</organism>
<evidence type="ECO:0000313" key="3">
    <source>
        <dbReference type="Proteomes" id="UP001174677"/>
    </source>
</evidence>
<dbReference type="PANTHER" id="PTHR37237">
    <property type="entry name" value="OS02G0567000 PROTEIN"/>
    <property type="match status" value="1"/>
</dbReference>
<evidence type="ECO:0000256" key="1">
    <source>
        <dbReference type="SAM" id="MobiDB-lite"/>
    </source>
</evidence>
<reference evidence="2 3" key="1">
    <citation type="journal article" date="2023" name="Plant Biotechnol. J.">
        <title>Chromosome-level wild Hevea brasiliensis genome provides new tools for genomic-assisted breeding and valuable loci to elevate rubber yield.</title>
        <authorList>
            <person name="Cheng H."/>
            <person name="Song X."/>
            <person name="Hu Y."/>
            <person name="Wu T."/>
            <person name="Yang Q."/>
            <person name="An Z."/>
            <person name="Feng S."/>
            <person name="Deng Z."/>
            <person name="Wu W."/>
            <person name="Zeng X."/>
            <person name="Tu M."/>
            <person name="Wang X."/>
            <person name="Huang H."/>
        </authorList>
    </citation>
    <scope>NUCLEOTIDE SEQUENCE [LARGE SCALE GENOMIC DNA]</scope>
    <source>
        <strain evidence="2">MT/VB/25A 57/8</strain>
    </source>
</reference>
<gene>
    <name evidence="2" type="ORF">P3X46_021354</name>
</gene>
<proteinExistence type="predicted"/>
<evidence type="ECO:0000313" key="2">
    <source>
        <dbReference type="EMBL" id="KAJ9166636.1"/>
    </source>
</evidence>
<dbReference type="Proteomes" id="UP001174677">
    <property type="component" value="Chromosome 12"/>
</dbReference>
<keyword evidence="3" id="KW-1185">Reference proteome</keyword>
<accession>A0ABQ9LFA1</accession>